<feature type="transmembrane region" description="Helical" evidence="1">
    <location>
        <begin position="51"/>
        <end position="72"/>
    </location>
</feature>
<keyword evidence="1" id="KW-0472">Membrane</keyword>
<proteinExistence type="predicted"/>
<protein>
    <recommendedName>
        <fullName evidence="4">DUF3995 domain-containing protein</fullName>
    </recommendedName>
</protein>
<keyword evidence="1" id="KW-0812">Transmembrane</keyword>
<name>A0A1X6YAY0_9RHOB</name>
<dbReference type="InterPro" id="IPR025058">
    <property type="entry name" value="DUF3995"/>
</dbReference>
<gene>
    <name evidence="2" type="ORF">ROJ8625_00513</name>
</gene>
<evidence type="ECO:0000256" key="1">
    <source>
        <dbReference type="SAM" id="Phobius"/>
    </source>
</evidence>
<evidence type="ECO:0008006" key="4">
    <source>
        <dbReference type="Google" id="ProtNLM"/>
    </source>
</evidence>
<feature type="transmembrane region" description="Helical" evidence="1">
    <location>
        <begin position="79"/>
        <end position="97"/>
    </location>
</feature>
<evidence type="ECO:0000313" key="2">
    <source>
        <dbReference type="EMBL" id="SLN15744.1"/>
    </source>
</evidence>
<feature type="transmembrane region" description="Helical" evidence="1">
    <location>
        <begin position="117"/>
        <end position="134"/>
    </location>
</feature>
<dbReference type="EMBL" id="FWFK01000001">
    <property type="protein sequence ID" value="SLN15744.1"/>
    <property type="molecule type" value="Genomic_DNA"/>
</dbReference>
<accession>A0A1X6YAY0</accession>
<keyword evidence="3" id="KW-1185">Reference proteome</keyword>
<keyword evidence="1" id="KW-1133">Transmembrane helix</keyword>
<dbReference type="Proteomes" id="UP000193570">
    <property type="component" value="Unassembled WGS sequence"/>
</dbReference>
<sequence>MTALGWITCAVLVVLAALHLLWAIGYWVPVRDETRLARTVYGLDGVTRMPGAVPCALAAVAFFFLAILPALAWFPLRSALLTLAGAAMLARAGAAYLPAVRRLAPEEPFATLDRRVYGPLWAALGAAFLVHGTGG</sequence>
<evidence type="ECO:0000313" key="3">
    <source>
        <dbReference type="Proteomes" id="UP000193570"/>
    </source>
</evidence>
<dbReference type="Pfam" id="PF13160">
    <property type="entry name" value="DUF3995"/>
    <property type="match status" value="1"/>
</dbReference>
<dbReference type="OrthoDB" id="344976at2"/>
<organism evidence="2 3">
    <name type="scientific">Roseivivax jejudonensis</name>
    <dbReference type="NCBI Taxonomy" id="1529041"/>
    <lineage>
        <taxon>Bacteria</taxon>
        <taxon>Pseudomonadati</taxon>
        <taxon>Pseudomonadota</taxon>
        <taxon>Alphaproteobacteria</taxon>
        <taxon>Rhodobacterales</taxon>
        <taxon>Roseobacteraceae</taxon>
        <taxon>Roseivivax</taxon>
    </lineage>
</organism>
<dbReference type="AlphaFoldDB" id="A0A1X6YAY0"/>
<reference evidence="2 3" key="1">
    <citation type="submission" date="2017-03" db="EMBL/GenBank/DDBJ databases">
        <authorList>
            <person name="Afonso C.L."/>
            <person name="Miller P.J."/>
            <person name="Scott M.A."/>
            <person name="Spackman E."/>
            <person name="Goraichik I."/>
            <person name="Dimitrov K.M."/>
            <person name="Suarez D.L."/>
            <person name="Swayne D.E."/>
        </authorList>
    </citation>
    <scope>NUCLEOTIDE SEQUENCE [LARGE SCALE GENOMIC DNA]</scope>
    <source>
        <strain evidence="2 3">CECT 8625</strain>
    </source>
</reference>
<dbReference type="RefSeq" id="WP_085790261.1">
    <property type="nucleotide sequence ID" value="NZ_FWFK01000001.1"/>
</dbReference>